<dbReference type="EMBL" id="JAUSWL010000003">
    <property type="protein sequence ID" value="MDQ0543068.1"/>
    <property type="molecule type" value="Genomic_DNA"/>
</dbReference>
<dbReference type="InterPro" id="IPR007460">
    <property type="entry name" value="BrnT_toxin"/>
</dbReference>
<dbReference type="Gene3D" id="3.10.450.530">
    <property type="entry name" value="Ribonuclease toxin, BrnT, of type II toxin-antitoxin system"/>
    <property type="match status" value="1"/>
</dbReference>
<reference evidence="1" key="1">
    <citation type="submission" date="2023-07" db="EMBL/GenBank/DDBJ databases">
        <title>Genomic Encyclopedia of Type Strains, Phase IV (KMG-IV): sequencing the most valuable type-strain genomes for metagenomic binning, comparative biology and taxonomic classification.</title>
        <authorList>
            <person name="Goeker M."/>
        </authorList>
    </citation>
    <scope>NUCLEOTIDE SEQUENCE</scope>
    <source>
        <strain evidence="1">DSM 19569</strain>
    </source>
</reference>
<dbReference type="AlphaFoldDB" id="A0AAJ1TS58"/>
<dbReference type="RefSeq" id="WP_230365965.1">
    <property type="nucleotide sequence ID" value="NZ_JAJALK010000004.1"/>
</dbReference>
<dbReference type="InterPro" id="IPR038573">
    <property type="entry name" value="BrnT_sf"/>
</dbReference>
<name>A0AAJ1TS58_9HYPH</name>
<gene>
    <name evidence="1" type="ORF">QO001_001994</name>
</gene>
<dbReference type="Proteomes" id="UP001223420">
    <property type="component" value="Unassembled WGS sequence"/>
</dbReference>
<sequence>MAITFDPAKRDRTLAERGLDFEDAELVFAGPGFTFDDIRRDYGEHRIVTVGFLAGRMVIVIWTPRGRDRHVFSMRKANVREQKRYAPLIR</sequence>
<evidence type="ECO:0000313" key="2">
    <source>
        <dbReference type="Proteomes" id="UP001223420"/>
    </source>
</evidence>
<comment type="caution">
    <text evidence="1">The sequence shown here is derived from an EMBL/GenBank/DDBJ whole genome shotgun (WGS) entry which is preliminary data.</text>
</comment>
<evidence type="ECO:0000313" key="1">
    <source>
        <dbReference type="EMBL" id="MDQ0543068.1"/>
    </source>
</evidence>
<accession>A0AAJ1TS58</accession>
<dbReference type="Pfam" id="PF04365">
    <property type="entry name" value="BrnT_toxin"/>
    <property type="match status" value="1"/>
</dbReference>
<proteinExistence type="predicted"/>
<organism evidence="1 2">
    <name type="scientific">Methylobacterium brachiatum</name>
    <dbReference type="NCBI Taxonomy" id="269660"/>
    <lineage>
        <taxon>Bacteria</taxon>
        <taxon>Pseudomonadati</taxon>
        <taxon>Pseudomonadota</taxon>
        <taxon>Alphaproteobacteria</taxon>
        <taxon>Hyphomicrobiales</taxon>
        <taxon>Methylobacteriaceae</taxon>
        <taxon>Methylobacterium</taxon>
    </lineage>
</organism>
<protein>
    <submittedName>
        <fullName evidence="1">Uncharacterized DUF497 family protein</fullName>
    </submittedName>
</protein>